<sequence>MDYLPLIQENLDIHEVSPTLRKAFQETLNGQIYPKKTAEQFVYSIKDEDSTIKHTANRVLEVHKEAQKAEAKSKLASIDLMYQQAMYMIQKDKIDRSAELRENIKLKRCTLFKHLEEGFVKEFNLIRKSDLLPDMIHRYLDFRNFEHTVCPACKEKIATKEIKQKLNLDIKNNFQSDTVTLLKKSTSYEVEPSSLIFHNYQVGEVYKKNIKIINISGKTQSIAIRSLPTTPYFSAIIIDNQRLAPGMSVMLTITFKPKIYVIVDDKLELKNKEGETVEVLLKCTRDVPKLVSCIFKSTSNLLESCAPEKVDFVQKRREALNYTIDCGSCLVSQYILISMVFENRGNDGAFFIITEEDWYFQNVETISTNMELFKGPFWIYPTYFEVCKDDLVEVNIIFQPYKPGLQVETLFLICNNNSFQQIELVGDALEFSPSFIEIDVPPKDTHINEMKNYCVYFENLKNDEPQYLTVIVRNKSQIALTCEWRFRHTPKEGINDMPDNWITSNCTLTHLHPWGYLTYEFKINANTNINGYHNIFFCLYVTNLPAISLMENEELTIVECDDVAGKTLSQAVDVLITEFEVCAMVNIDPPKVYCDCACDAPVDLSTNMGFSCPVLNFGIVPSGLNVQKHFYIRNDRNFDQNWSILEVKYNLDSKPHMEVIKCSPHLTESSGFCRRRRNKRLFYKIVNEKPISWVSILVLVAVNLKGDSTIEDICIVTYEVINFDIVVKGDQSKYVIPALMPMHVMYRGIPTELKFGVENRSLITGYFQFFPAFGEDRDKLMVKLSPTSSVIKPFETITITATLLCCEIGFIQNFFLPCFVGIGQEPLVLRVLCTVDGPHVFFYLPVEKKIYKKVTWPPKILYEYDTDPLCVCTNKECLKYEDQDEYLDDYEVPFENLMNGATNRTYIVNDLDLKPSASGDTEKLMKSEESSRSTDFTSRTRRLEGLISEEFDTDNILHDDIVEVHSVPILTPTKVTIYIQNFTPIATKYNLEPQKFVENKKFDHVAVRLRLKKREDLWNDLMGTDYGILVQPEVCSGELNAYGSAHVDIWVYANTYGIYSEEIVVEMVEIPSYHFSMLIEVIGSPAVVPMGVNSITNYPTIRFGTIPFKSEPIKRQIKISNTSSIPIHIYWHALLRQPNDPGYAINEGFNIFLDEAGHEKPEQLFNLVYSLENYCGRNVSDFCYVEPSETDIAEHSNVLVQVVLRPAYLSNSSDLIEAACCLIGHIFLKPEHKMKPNYFVRKTGPDVNRIRIEATARIEEPKFNIELGDSNSLKIRMYANEVLLKKLEGINEYGVIRNLGESPCCLELSVNVPFYFKTKKGNLITELCTEVAPLSTVDLNICCNISFEQMLALSKIIYENFTDSLTFYDDYGDIADVDKSEKTIVMHKVMKIKNNDQIEQFPLEVHLYFPNISVSPEIVNFGHILLRSTRKQMITIYNYTGYTVKFEIYKSSGATCFVIVPHYGEIPPTLGMNSAFINVFIYFSPNECKLYKESCRVITNIPSYWKEIDLQGIGSMNMKYVKDYKI</sequence>
<dbReference type="InterPro" id="IPR033304">
    <property type="entry name" value="DLEC1"/>
</dbReference>
<dbReference type="GO" id="GO:0005737">
    <property type="term" value="C:cytoplasm"/>
    <property type="evidence" value="ECO:0007669"/>
    <property type="project" value="TreeGrafter"/>
</dbReference>
<protein>
    <submittedName>
        <fullName evidence="1">Uncharacterized protein</fullName>
    </submittedName>
</protein>
<reference evidence="1" key="1">
    <citation type="submission" date="2022-01" db="EMBL/GenBank/DDBJ databases">
        <authorList>
            <person name="King R."/>
        </authorList>
    </citation>
    <scope>NUCLEOTIDE SEQUENCE</scope>
</reference>
<organism evidence="1 2">
    <name type="scientific">Phyllotreta striolata</name>
    <name type="common">Striped flea beetle</name>
    <name type="synonym">Crioceris striolata</name>
    <dbReference type="NCBI Taxonomy" id="444603"/>
    <lineage>
        <taxon>Eukaryota</taxon>
        <taxon>Metazoa</taxon>
        <taxon>Ecdysozoa</taxon>
        <taxon>Arthropoda</taxon>
        <taxon>Hexapoda</taxon>
        <taxon>Insecta</taxon>
        <taxon>Pterygota</taxon>
        <taxon>Neoptera</taxon>
        <taxon>Endopterygota</taxon>
        <taxon>Coleoptera</taxon>
        <taxon>Polyphaga</taxon>
        <taxon>Cucujiformia</taxon>
        <taxon>Chrysomeloidea</taxon>
        <taxon>Chrysomelidae</taxon>
        <taxon>Galerucinae</taxon>
        <taxon>Alticini</taxon>
        <taxon>Phyllotreta</taxon>
    </lineage>
</organism>
<dbReference type="PANTHER" id="PTHR46348">
    <property type="entry name" value="DELETED IN LUNG AND ESOPHAGEAL CANCER PROTEIN 1"/>
    <property type="match status" value="1"/>
</dbReference>
<dbReference type="EMBL" id="OU900098">
    <property type="protein sequence ID" value="CAG9862498.1"/>
    <property type="molecule type" value="Genomic_DNA"/>
</dbReference>
<dbReference type="GO" id="GO:0015631">
    <property type="term" value="F:tubulin binding"/>
    <property type="evidence" value="ECO:0007669"/>
    <property type="project" value="TreeGrafter"/>
</dbReference>
<dbReference type="Pfam" id="PF24771">
    <property type="entry name" value="Ig_CFAP74_1st"/>
    <property type="match status" value="1"/>
</dbReference>
<proteinExistence type="predicted"/>
<dbReference type="GO" id="GO:0008285">
    <property type="term" value="P:negative regulation of cell population proliferation"/>
    <property type="evidence" value="ECO:0007669"/>
    <property type="project" value="InterPro"/>
</dbReference>
<dbReference type="Proteomes" id="UP001153712">
    <property type="component" value="Chromosome 5"/>
</dbReference>
<evidence type="ECO:0000313" key="2">
    <source>
        <dbReference type="Proteomes" id="UP001153712"/>
    </source>
</evidence>
<dbReference type="Gene3D" id="2.60.40.10">
    <property type="entry name" value="Immunoglobulins"/>
    <property type="match status" value="2"/>
</dbReference>
<gene>
    <name evidence="1" type="ORF">PHYEVI_LOCUS8811</name>
</gene>
<dbReference type="OrthoDB" id="2115465at2759"/>
<dbReference type="Pfam" id="PF23316">
    <property type="entry name" value="Ig_DLEC1_6th"/>
    <property type="match status" value="1"/>
</dbReference>
<name>A0A9N9TUF7_PHYSR</name>
<dbReference type="GO" id="GO:0005929">
    <property type="term" value="C:cilium"/>
    <property type="evidence" value="ECO:0007669"/>
    <property type="project" value="TreeGrafter"/>
</dbReference>
<dbReference type="PANTHER" id="PTHR46348:SF1">
    <property type="entry name" value="DELETED IN LUNG AND ESOPHAGEAL CANCER PROTEIN 1"/>
    <property type="match status" value="1"/>
</dbReference>
<dbReference type="InterPro" id="IPR013783">
    <property type="entry name" value="Ig-like_fold"/>
</dbReference>
<accession>A0A9N9TUF7</accession>
<evidence type="ECO:0000313" key="1">
    <source>
        <dbReference type="EMBL" id="CAG9862498.1"/>
    </source>
</evidence>
<keyword evidence="2" id="KW-1185">Reference proteome</keyword>